<evidence type="ECO:0000313" key="1">
    <source>
        <dbReference type="EMBL" id="MCF2498409.1"/>
    </source>
</evidence>
<reference evidence="1" key="1">
    <citation type="submission" date="2022-01" db="EMBL/GenBank/DDBJ databases">
        <title>Novel species in genus Dyadobacter.</title>
        <authorList>
            <person name="Ma C."/>
        </authorList>
    </citation>
    <scope>NUCLEOTIDE SEQUENCE</scope>
    <source>
        <strain evidence="1">CY357</strain>
    </source>
</reference>
<protein>
    <submittedName>
        <fullName evidence="1">Uncharacterized protein</fullName>
    </submittedName>
</protein>
<evidence type="ECO:0000313" key="2">
    <source>
        <dbReference type="Proteomes" id="UP001139411"/>
    </source>
</evidence>
<name>A0A9X1QEN3_9BACT</name>
<comment type="caution">
    <text evidence="1">The sequence shown here is derived from an EMBL/GenBank/DDBJ whole genome shotgun (WGS) entry which is preliminary data.</text>
</comment>
<accession>A0A9X1QEN3</accession>
<organism evidence="1 2">
    <name type="scientific">Dyadobacter chenhuakuii</name>
    <dbReference type="NCBI Taxonomy" id="2909339"/>
    <lineage>
        <taxon>Bacteria</taxon>
        <taxon>Pseudomonadati</taxon>
        <taxon>Bacteroidota</taxon>
        <taxon>Cytophagia</taxon>
        <taxon>Cytophagales</taxon>
        <taxon>Spirosomataceae</taxon>
        <taxon>Dyadobacter</taxon>
    </lineage>
</organism>
<dbReference type="AlphaFoldDB" id="A0A9X1QEN3"/>
<proteinExistence type="predicted"/>
<dbReference type="EMBL" id="JAKFFV010000004">
    <property type="protein sequence ID" value="MCF2498409.1"/>
    <property type="molecule type" value="Genomic_DNA"/>
</dbReference>
<sequence length="103" mass="11285">MDNTKNILHPSEDEIEDTLQKVQDRLEEKAMSLSANAAVKEGYEEAVEILADDRRTYAGIDNLKTVQARAIAVLAVDYLNAECTAEVLLGVPVKGSLGVRLKK</sequence>
<gene>
    <name evidence="1" type="ORF">L0661_08830</name>
</gene>
<dbReference type="RefSeq" id="WP_235177544.1">
    <property type="nucleotide sequence ID" value="NZ_JAKFFV010000004.1"/>
</dbReference>
<dbReference type="Proteomes" id="UP001139411">
    <property type="component" value="Unassembled WGS sequence"/>
</dbReference>